<protein>
    <submittedName>
        <fullName evidence="1">Uncharacterized protein</fullName>
    </submittedName>
</protein>
<evidence type="ECO:0000313" key="1">
    <source>
        <dbReference type="EMBL" id="WQJ53925.1"/>
    </source>
</evidence>
<reference evidence="1 2" key="1">
    <citation type="submission" date="2023-11" db="EMBL/GenBank/DDBJ databases">
        <authorList>
            <person name="Cook R."/>
            <person name="Crisci M."/>
            <person name="Pye H."/>
            <person name="Adriaenssens E."/>
            <person name="Santini J."/>
        </authorList>
    </citation>
    <scope>NUCLEOTIDE SEQUENCE [LARGE SCALE GENOMIC DNA]</scope>
    <source>
        <strain evidence="1">Lak_Megaphage_Sonny</strain>
    </source>
</reference>
<dbReference type="EMBL" id="OR769223">
    <property type="protein sequence ID" value="WQJ53925.1"/>
    <property type="molecule type" value="Genomic_DNA"/>
</dbReference>
<accession>A0ABZ0Z720</accession>
<evidence type="ECO:0000313" key="2">
    <source>
        <dbReference type="Proteomes" id="UP001358193"/>
    </source>
</evidence>
<dbReference type="Proteomes" id="UP001358193">
    <property type="component" value="Segment"/>
</dbReference>
<organism evidence="1 2">
    <name type="scientific">phage Lak_Megaphage_Sonny</name>
    <dbReference type="NCBI Taxonomy" id="3109229"/>
    <lineage>
        <taxon>Viruses</taxon>
        <taxon>Duplodnaviria</taxon>
        <taxon>Heunggongvirae</taxon>
        <taxon>Uroviricota</taxon>
        <taxon>Caudoviricetes</taxon>
        <taxon>Caudoviricetes code 15 clade</taxon>
    </lineage>
</organism>
<name>A0ABZ0Z720_9CAUD</name>
<keyword evidence="2" id="KW-1185">Reference proteome</keyword>
<sequence length="303" mass="36273">MEQLYKKIYEAINTGIQKALVLDDEDDISMNYQHKKISNNSNLISYYVDELLQDSDNEYNYEQIIKYYEETGYKYKVKDFDELRNIFDKIKDIEYASFEWIENIKDYISIVLEDRSEINFYEETDKKPLFLKFANDNILNTENEILIYLHGDHYISAYTVMWQTKKVQIQDNKYLINDENIADKDYSGYKNCLKIQDIVSKKPEKYGGIPAIEQCLKKEVNGYQCYLPSMGQLMILSDNIDMINYIFNYLNLKEINDFNKSRWWSSTECSYNLSWVLNNVRANYATKSYYYLRIFPLFAVKKN</sequence>
<proteinExistence type="predicted"/>